<dbReference type="AlphaFoldDB" id="A0A9D3Z301"/>
<protein>
    <submittedName>
        <fullName evidence="1">Uncharacterized protein</fullName>
    </submittedName>
</protein>
<organism evidence="1 2">
    <name type="scientific">Dreissena polymorpha</name>
    <name type="common">Zebra mussel</name>
    <name type="synonym">Mytilus polymorpha</name>
    <dbReference type="NCBI Taxonomy" id="45954"/>
    <lineage>
        <taxon>Eukaryota</taxon>
        <taxon>Metazoa</taxon>
        <taxon>Spiralia</taxon>
        <taxon>Lophotrochozoa</taxon>
        <taxon>Mollusca</taxon>
        <taxon>Bivalvia</taxon>
        <taxon>Autobranchia</taxon>
        <taxon>Heteroconchia</taxon>
        <taxon>Euheterodonta</taxon>
        <taxon>Imparidentia</taxon>
        <taxon>Neoheterodontei</taxon>
        <taxon>Myida</taxon>
        <taxon>Dreissenoidea</taxon>
        <taxon>Dreissenidae</taxon>
        <taxon>Dreissena</taxon>
    </lineage>
</organism>
<reference evidence="1" key="2">
    <citation type="submission" date="2020-11" db="EMBL/GenBank/DDBJ databases">
        <authorList>
            <person name="McCartney M.A."/>
            <person name="Auch B."/>
            <person name="Kono T."/>
            <person name="Mallez S."/>
            <person name="Becker A."/>
            <person name="Gohl D.M."/>
            <person name="Silverstein K.A.T."/>
            <person name="Koren S."/>
            <person name="Bechman K.B."/>
            <person name="Herman A."/>
            <person name="Abrahante J.E."/>
            <person name="Garbe J."/>
        </authorList>
    </citation>
    <scope>NUCLEOTIDE SEQUENCE</scope>
    <source>
        <strain evidence="1">Duluth1</strain>
        <tissue evidence="1">Whole animal</tissue>
    </source>
</reference>
<reference evidence="1" key="1">
    <citation type="journal article" date="2019" name="bioRxiv">
        <title>The Genome of the Zebra Mussel, Dreissena polymorpha: A Resource for Invasive Species Research.</title>
        <authorList>
            <person name="McCartney M.A."/>
            <person name="Auch B."/>
            <person name="Kono T."/>
            <person name="Mallez S."/>
            <person name="Zhang Y."/>
            <person name="Obille A."/>
            <person name="Becker A."/>
            <person name="Abrahante J.E."/>
            <person name="Garbe J."/>
            <person name="Badalamenti J.P."/>
            <person name="Herman A."/>
            <person name="Mangelson H."/>
            <person name="Liachko I."/>
            <person name="Sullivan S."/>
            <person name="Sone E.D."/>
            <person name="Koren S."/>
            <person name="Silverstein K.A.T."/>
            <person name="Beckman K.B."/>
            <person name="Gohl D.M."/>
        </authorList>
    </citation>
    <scope>NUCLEOTIDE SEQUENCE</scope>
    <source>
        <strain evidence="1">Duluth1</strain>
        <tissue evidence="1">Whole animal</tissue>
    </source>
</reference>
<name>A0A9D3Z301_DREPO</name>
<evidence type="ECO:0000313" key="2">
    <source>
        <dbReference type="Proteomes" id="UP000828390"/>
    </source>
</evidence>
<keyword evidence="2" id="KW-1185">Reference proteome</keyword>
<evidence type="ECO:0000313" key="1">
    <source>
        <dbReference type="EMBL" id="KAH3709274.1"/>
    </source>
</evidence>
<accession>A0A9D3Z301</accession>
<sequence>MMKTCYDYSCKWRFEYNQSKCAVIVVNEQRCSRPERFWTLGRETIQEAELYTHLGMKCYRNMSSGALMCDASSMMRGTLNSNLHCGFNPAELNPITFQKNILT</sequence>
<proteinExistence type="predicted"/>
<dbReference type="EMBL" id="JAIWYP010000014">
    <property type="protein sequence ID" value="KAH3709274.1"/>
    <property type="molecule type" value="Genomic_DNA"/>
</dbReference>
<comment type="caution">
    <text evidence="1">The sequence shown here is derived from an EMBL/GenBank/DDBJ whole genome shotgun (WGS) entry which is preliminary data.</text>
</comment>
<gene>
    <name evidence="1" type="ORF">DPMN_068736</name>
</gene>
<dbReference type="Proteomes" id="UP000828390">
    <property type="component" value="Unassembled WGS sequence"/>
</dbReference>